<accession>A0AAF0US10</accession>
<organism evidence="1 2">
    <name type="scientific">Solanum verrucosum</name>
    <dbReference type="NCBI Taxonomy" id="315347"/>
    <lineage>
        <taxon>Eukaryota</taxon>
        <taxon>Viridiplantae</taxon>
        <taxon>Streptophyta</taxon>
        <taxon>Embryophyta</taxon>
        <taxon>Tracheophyta</taxon>
        <taxon>Spermatophyta</taxon>
        <taxon>Magnoliopsida</taxon>
        <taxon>eudicotyledons</taxon>
        <taxon>Gunneridae</taxon>
        <taxon>Pentapetalae</taxon>
        <taxon>asterids</taxon>
        <taxon>lamiids</taxon>
        <taxon>Solanales</taxon>
        <taxon>Solanaceae</taxon>
        <taxon>Solanoideae</taxon>
        <taxon>Solaneae</taxon>
        <taxon>Solanum</taxon>
    </lineage>
</organism>
<proteinExistence type="predicted"/>
<dbReference type="Pfam" id="PF14299">
    <property type="entry name" value="PP2"/>
    <property type="match status" value="1"/>
</dbReference>
<keyword evidence="2" id="KW-1185">Reference proteome</keyword>
<dbReference type="PANTHER" id="PTHR32278">
    <property type="entry name" value="F-BOX DOMAIN-CONTAINING PROTEIN"/>
    <property type="match status" value="1"/>
</dbReference>
<dbReference type="EMBL" id="CP133621">
    <property type="protein sequence ID" value="WMV51502.1"/>
    <property type="molecule type" value="Genomic_DNA"/>
</dbReference>
<feature type="non-terminal residue" evidence="1">
    <location>
        <position position="1"/>
    </location>
</feature>
<evidence type="ECO:0000313" key="2">
    <source>
        <dbReference type="Proteomes" id="UP001234989"/>
    </source>
</evidence>
<dbReference type="Proteomes" id="UP001234989">
    <property type="component" value="Chromosome 10"/>
</dbReference>
<dbReference type="AlphaFoldDB" id="A0AAF0US10"/>
<evidence type="ECO:0000313" key="1">
    <source>
        <dbReference type="EMBL" id="WMV51502.1"/>
    </source>
</evidence>
<name>A0AAF0US10_SOLVR</name>
<sequence length="173" mass="19527">SFFLDKHSGKKGIMKAPRDLVISDSNNPQTWKWGRCRDSIFSETAYLTAINQLDIRGTIGTKMLPPKTEYAAYLVFKFVNGCGNNLPSAKSNIRFVNYESEIDAENQANTVHLPRLQESGGIPKMRGDGCMEVKLGYFDSKKDTDGPIEARLFEKNHFYKIGLIVEGVEFRPK</sequence>
<reference evidence="1" key="1">
    <citation type="submission" date="2023-08" db="EMBL/GenBank/DDBJ databases">
        <title>A de novo genome assembly of Solanum verrucosum Schlechtendal, a Mexican diploid species geographically isolated from the other diploid A-genome species in potato relatives.</title>
        <authorList>
            <person name="Hosaka K."/>
        </authorList>
    </citation>
    <scope>NUCLEOTIDE SEQUENCE</scope>
    <source>
        <tissue evidence="1">Young leaves</tissue>
    </source>
</reference>
<protein>
    <submittedName>
        <fullName evidence="1">Uncharacterized protein</fullName>
    </submittedName>
</protein>
<gene>
    <name evidence="1" type="ORF">MTR67_044887</name>
</gene>
<dbReference type="PANTHER" id="PTHR32278:SF81">
    <property type="entry name" value="F-BOX FAMILY PROTEIN"/>
    <property type="match status" value="1"/>
</dbReference>
<dbReference type="InterPro" id="IPR025886">
    <property type="entry name" value="PP2-like"/>
</dbReference>